<proteinExistence type="predicted"/>
<evidence type="ECO:0000313" key="1">
    <source>
        <dbReference type="EMBL" id="DAD73487.1"/>
    </source>
</evidence>
<organism evidence="1">
    <name type="scientific">Myoviridae sp. ctzA421</name>
    <dbReference type="NCBI Taxonomy" id="2826719"/>
    <lineage>
        <taxon>Viruses</taxon>
        <taxon>Duplodnaviria</taxon>
        <taxon>Heunggongvirae</taxon>
        <taxon>Uroviricota</taxon>
        <taxon>Caudoviricetes</taxon>
    </lineage>
</organism>
<protein>
    <submittedName>
        <fullName evidence="1">Uncharacterized protein</fullName>
    </submittedName>
</protein>
<name>A0A8S5LUH2_9CAUD</name>
<reference evidence="1" key="1">
    <citation type="journal article" date="2021" name="Proc. Natl. Acad. Sci. U.S.A.">
        <title>A Catalog of Tens of Thousands of Viruses from Human Metagenomes Reveals Hidden Associations with Chronic Diseases.</title>
        <authorList>
            <person name="Tisza M.J."/>
            <person name="Buck C.B."/>
        </authorList>
    </citation>
    <scope>NUCLEOTIDE SEQUENCE</scope>
    <source>
        <strain evidence="1">CtzA421</strain>
    </source>
</reference>
<sequence length="44" mass="5252">MNWRLNSPSSKTRDVIYRLPFGGLFYFRLWESPLLSPLHKSPED</sequence>
<accession>A0A8S5LUH2</accession>
<dbReference type="EMBL" id="BK014737">
    <property type="protein sequence ID" value="DAD73487.1"/>
    <property type="molecule type" value="Genomic_DNA"/>
</dbReference>